<dbReference type="Pfam" id="PF13609">
    <property type="entry name" value="Porin_4"/>
    <property type="match status" value="1"/>
</dbReference>
<dbReference type="TCDB" id="1.B.1.6.4">
    <property type="family name" value="the general bacterial porin (gbp) family"/>
</dbReference>
<dbReference type="SUPFAM" id="SSF56935">
    <property type="entry name" value="Porins"/>
    <property type="match status" value="1"/>
</dbReference>
<dbReference type="AlphaFoldDB" id="E6W0L5"/>
<comment type="subunit">
    <text evidence="2">Homotrimer.</text>
</comment>
<dbReference type="RefSeq" id="WP_013505155.1">
    <property type="nucleotide sequence ID" value="NC_014836.1"/>
</dbReference>
<protein>
    <submittedName>
        <fullName evidence="13">Porin Gram-negative type</fullName>
    </submittedName>
</protein>
<proteinExistence type="predicted"/>
<dbReference type="PANTHER" id="PTHR34501">
    <property type="entry name" value="PROTEIN YDDL-RELATED"/>
    <property type="match status" value="1"/>
</dbReference>
<dbReference type="GO" id="GO:0046930">
    <property type="term" value="C:pore complex"/>
    <property type="evidence" value="ECO:0007669"/>
    <property type="project" value="UniProtKB-KW"/>
</dbReference>
<evidence type="ECO:0000313" key="14">
    <source>
        <dbReference type="Proteomes" id="UP000002572"/>
    </source>
</evidence>
<dbReference type="InParanoid" id="E6W0L5"/>
<evidence type="ECO:0000256" key="9">
    <source>
        <dbReference type="ARBA" id="ARBA00023136"/>
    </source>
</evidence>
<evidence type="ECO:0000256" key="7">
    <source>
        <dbReference type="ARBA" id="ARBA00023065"/>
    </source>
</evidence>
<dbReference type="EMBL" id="CP002432">
    <property type="protein sequence ID" value="ADU65267.1"/>
    <property type="molecule type" value="Genomic_DNA"/>
</dbReference>
<reference evidence="13 14" key="1">
    <citation type="submission" date="2010-12" db="EMBL/GenBank/DDBJ databases">
        <title>Complete sequence of Desulfurispirillum indicum S5.</title>
        <authorList>
            <consortium name="US DOE Joint Genome Institute"/>
            <person name="Lucas S."/>
            <person name="Copeland A."/>
            <person name="Lapidus A."/>
            <person name="Cheng J.-F."/>
            <person name="Goodwin L."/>
            <person name="Pitluck S."/>
            <person name="Chertkov O."/>
            <person name="Held B."/>
            <person name="Detter J.C."/>
            <person name="Han C."/>
            <person name="Tapia R."/>
            <person name="Land M."/>
            <person name="Hauser L."/>
            <person name="Kyrpides N."/>
            <person name="Ivanova N."/>
            <person name="Mikhailova N."/>
            <person name="Haggblom M."/>
            <person name="Rauschenbach I."/>
            <person name="Bini E."/>
            <person name="Woyke T."/>
        </authorList>
    </citation>
    <scope>NUCLEOTIDE SEQUENCE [LARGE SCALE GENOMIC DNA]</scope>
    <source>
        <strain evidence="14">ATCC BAA-1389 / DSM 22839 / S5</strain>
    </source>
</reference>
<evidence type="ECO:0000256" key="8">
    <source>
        <dbReference type="ARBA" id="ARBA00023114"/>
    </source>
</evidence>
<dbReference type="InterPro" id="IPR050298">
    <property type="entry name" value="Gram-neg_bact_OMP"/>
</dbReference>
<dbReference type="STRING" id="653733.Selin_0519"/>
<evidence type="ECO:0000256" key="2">
    <source>
        <dbReference type="ARBA" id="ARBA00011233"/>
    </source>
</evidence>
<keyword evidence="9" id="KW-0472">Membrane</keyword>
<dbReference type="Proteomes" id="UP000002572">
    <property type="component" value="Chromosome"/>
</dbReference>
<sequence length="313" mass="33477">MNKMVKVSLAGLAAAAMIIPASANTTWYGRANYEIQSANDGEYITGNSVSSRLGIRGSQDLDSGLKAIFMLESSVETAAGNGGGAKGNFNGRQAWVGLQGDFGTVSFGHQTTAFQSMLGNLNNWVLANKDVSFSGNMEGAFDDGRTNRTIKYAGKADDLTYAISFSKEVDTVEEDTKFAPSVAVGFKGVENLDLRLGYVSADDGDFTQLALTAVYKMGDLTVGFGYDTQDFDGYKVNTILIPVEFNLGGGLSANAALVRWDEDGDDDGININVGVKKNLGQRTWLYASVAMFDEGDGSRPDATDWGFGIRHDF</sequence>
<evidence type="ECO:0000256" key="3">
    <source>
        <dbReference type="ARBA" id="ARBA00022448"/>
    </source>
</evidence>
<comment type="subcellular location">
    <subcellularLocation>
        <location evidence="1">Cell outer membrane</location>
        <topology evidence="1">Multi-pass membrane protein</topology>
    </subcellularLocation>
</comment>
<dbReference type="GO" id="GO:0006811">
    <property type="term" value="P:monoatomic ion transport"/>
    <property type="evidence" value="ECO:0007669"/>
    <property type="project" value="UniProtKB-KW"/>
</dbReference>
<evidence type="ECO:0000256" key="11">
    <source>
        <dbReference type="SAM" id="SignalP"/>
    </source>
</evidence>
<evidence type="ECO:0000313" key="13">
    <source>
        <dbReference type="EMBL" id="ADU65267.1"/>
    </source>
</evidence>
<evidence type="ECO:0000256" key="10">
    <source>
        <dbReference type="ARBA" id="ARBA00023237"/>
    </source>
</evidence>
<feature type="chain" id="PRO_5003213844" evidence="11">
    <location>
        <begin position="24"/>
        <end position="313"/>
    </location>
</feature>
<feature type="signal peptide" evidence="11">
    <location>
        <begin position="1"/>
        <end position="23"/>
    </location>
</feature>
<keyword evidence="7" id="KW-0406">Ion transport</keyword>
<evidence type="ECO:0000256" key="4">
    <source>
        <dbReference type="ARBA" id="ARBA00022452"/>
    </source>
</evidence>
<feature type="domain" description="Porin" evidence="12">
    <location>
        <begin position="10"/>
        <end position="295"/>
    </location>
</feature>
<evidence type="ECO:0000259" key="12">
    <source>
        <dbReference type="Pfam" id="PF13609"/>
    </source>
</evidence>
<dbReference type="CDD" id="cd00342">
    <property type="entry name" value="gram_neg_porins"/>
    <property type="match status" value="1"/>
</dbReference>
<organism evidence="13 14">
    <name type="scientific">Desulfurispirillum indicum (strain ATCC BAA-1389 / DSM 22839 / S5)</name>
    <dbReference type="NCBI Taxonomy" id="653733"/>
    <lineage>
        <taxon>Bacteria</taxon>
        <taxon>Pseudomonadati</taxon>
        <taxon>Chrysiogenota</taxon>
        <taxon>Chrysiogenia</taxon>
        <taxon>Chrysiogenales</taxon>
        <taxon>Chrysiogenaceae</taxon>
        <taxon>Desulfurispirillum</taxon>
    </lineage>
</organism>
<dbReference type="PANTHER" id="PTHR34501:SF9">
    <property type="entry name" value="MAJOR OUTER MEMBRANE PROTEIN P.IA"/>
    <property type="match status" value="1"/>
</dbReference>
<keyword evidence="5" id="KW-0812">Transmembrane</keyword>
<dbReference type="eggNOG" id="COG3203">
    <property type="taxonomic scope" value="Bacteria"/>
</dbReference>
<evidence type="ECO:0000256" key="1">
    <source>
        <dbReference type="ARBA" id="ARBA00004571"/>
    </source>
</evidence>
<keyword evidence="8" id="KW-0626">Porin</keyword>
<dbReference type="InterPro" id="IPR023614">
    <property type="entry name" value="Porin_dom_sf"/>
</dbReference>
<accession>E6W0L5</accession>
<evidence type="ECO:0000256" key="5">
    <source>
        <dbReference type="ARBA" id="ARBA00022692"/>
    </source>
</evidence>
<keyword evidence="6 11" id="KW-0732">Signal</keyword>
<keyword evidence="3" id="KW-0813">Transport</keyword>
<dbReference type="GO" id="GO:0015288">
    <property type="term" value="F:porin activity"/>
    <property type="evidence" value="ECO:0007669"/>
    <property type="project" value="UniProtKB-KW"/>
</dbReference>
<keyword evidence="4" id="KW-1134">Transmembrane beta strand</keyword>
<dbReference type="InterPro" id="IPR033900">
    <property type="entry name" value="Gram_neg_porin_domain"/>
</dbReference>
<evidence type="ECO:0000256" key="6">
    <source>
        <dbReference type="ARBA" id="ARBA00022729"/>
    </source>
</evidence>
<dbReference type="GO" id="GO:0009279">
    <property type="term" value="C:cell outer membrane"/>
    <property type="evidence" value="ECO:0007669"/>
    <property type="project" value="UniProtKB-SubCell"/>
</dbReference>
<name>E6W0L5_DESIS</name>
<dbReference type="KEGG" id="din:Selin_0519"/>
<keyword evidence="10" id="KW-0998">Cell outer membrane</keyword>
<keyword evidence="14" id="KW-1185">Reference proteome</keyword>
<dbReference type="HOGENOM" id="CLU_038238_1_2_0"/>
<gene>
    <name evidence="13" type="ordered locus">Selin_0519</name>
</gene>
<dbReference type="Gene3D" id="2.40.160.10">
    <property type="entry name" value="Porin"/>
    <property type="match status" value="1"/>
</dbReference>